<dbReference type="InterPro" id="IPR000387">
    <property type="entry name" value="Tyr_Pase_dom"/>
</dbReference>
<accession>A0A344PNQ6</accession>
<dbReference type="SUPFAM" id="SSF52799">
    <property type="entry name" value="(Phosphotyrosine protein) phosphatases II"/>
    <property type="match status" value="1"/>
</dbReference>
<dbReference type="OrthoDB" id="9814896at2"/>
<keyword evidence="4" id="KW-1185">Reference proteome</keyword>
<sequence length="193" mass="20942">MPSRPPSRLALRFLLRAGLFFIGLLIAAAGWAGFLQYRGNFHPVRAGEMYRSAQPSPEALTNWAGVNGIRSVVNLRGASDSDWYRDEIATSKRLGLAHADFRMSAGEHLTPARANELLALLDSMPGPVLIHCKSGADRTGLASALWLARHGGGEEAAESQISFRFGHVSLPLTAAWPMDQSWEALEPEMGFAS</sequence>
<keyword evidence="1" id="KW-1133">Transmembrane helix</keyword>
<keyword evidence="1" id="KW-0812">Transmembrane</keyword>
<dbReference type="PROSITE" id="PS50056">
    <property type="entry name" value="TYR_PHOSPHATASE_2"/>
    <property type="match status" value="1"/>
</dbReference>
<evidence type="ECO:0000313" key="4">
    <source>
        <dbReference type="Proteomes" id="UP000252023"/>
    </source>
</evidence>
<gene>
    <name evidence="3" type="ORF">DRW48_02065</name>
</gene>
<dbReference type="InterPro" id="IPR029021">
    <property type="entry name" value="Prot-tyrosine_phosphatase-like"/>
</dbReference>
<dbReference type="AlphaFoldDB" id="A0A344PNQ6"/>
<evidence type="ECO:0000313" key="3">
    <source>
        <dbReference type="EMBL" id="AXC51011.1"/>
    </source>
</evidence>
<dbReference type="GO" id="GO:0004721">
    <property type="term" value="F:phosphoprotein phosphatase activity"/>
    <property type="evidence" value="ECO:0007669"/>
    <property type="project" value="InterPro"/>
</dbReference>
<evidence type="ECO:0000256" key="1">
    <source>
        <dbReference type="SAM" id="Phobius"/>
    </source>
</evidence>
<proteinExistence type="predicted"/>
<dbReference type="RefSeq" id="WP_114077299.1">
    <property type="nucleotide sequence ID" value="NZ_CP030918.1"/>
</dbReference>
<dbReference type="Pfam" id="PF13350">
    <property type="entry name" value="Y_phosphatase3"/>
    <property type="match status" value="1"/>
</dbReference>
<protein>
    <submittedName>
        <fullName evidence="3">Protein tyrosine phosphatase</fullName>
    </submittedName>
</protein>
<dbReference type="InterPro" id="IPR016130">
    <property type="entry name" value="Tyr_Pase_AS"/>
</dbReference>
<dbReference type="Gene3D" id="3.90.190.10">
    <property type="entry name" value="Protein tyrosine phosphatase superfamily"/>
    <property type="match status" value="1"/>
</dbReference>
<name>A0A344PNQ6_9RHOB</name>
<keyword evidence="1" id="KW-0472">Membrane</keyword>
<dbReference type="Proteomes" id="UP000252023">
    <property type="component" value="Chromosome"/>
</dbReference>
<feature type="transmembrane region" description="Helical" evidence="1">
    <location>
        <begin position="13"/>
        <end position="35"/>
    </location>
</feature>
<dbReference type="KEGG" id="pars:DRW48_02065"/>
<feature type="domain" description="Tyrosine specific protein phosphatases" evidence="2">
    <location>
        <begin position="115"/>
        <end position="147"/>
    </location>
</feature>
<dbReference type="InterPro" id="IPR026893">
    <property type="entry name" value="Tyr/Ser_Pase_IphP-type"/>
</dbReference>
<evidence type="ECO:0000259" key="2">
    <source>
        <dbReference type="PROSITE" id="PS50056"/>
    </source>
</evidence>
<dbReference type="EMBL" id="CP030918">
    <property type="protein sequence ID" value="AXC51011.1"/>
    <property type="molecule type" value="Genomic_DNA"/>
</dbReference>
<organism evidence="3 4">
    <name type="scientific">Paracoccus suum</name>
    <dbReference type="NCBI Taxonomy" id="2259340"/>
    <lineage>
        <taxon>Bacteria</taxon>
        <taxon>Pseudomonadati</taxon>
        <taxon>Pseudomonadota</taxon>
        <taxon>Alphaproteobacteria</taxon>
        <taxon>Rhodobacterales</taxon>
        <taxon>Paracoccaceae</taxon>
        <taxon>Paracoccus</taxon>
    </lineage>
</organism>
<dbReference type="PROSITE" id="PS00383">
    <property type="entry name" value="TYR_PHOSPHATASE_1"/>
    <property type="match status" value="1"/>
</dbReference>
<reference evidence="4" key="1">
    <citation type="submission" date="2018-07" db="EMBL/GenBank/DDBJ databases">
        <title>Genome sequencing of Paracoccus sp. SC2-6.</title>
        <authorList>
            <person name="Heo J."/>
            <person name="Kim S.-J."/>
            <person name="Kwon S.-W."/>
        </authorList>
    </citation>
    <scope>NUCLEOTIDE SEQUENCE [LARGE SCALE GENOMIC DNA]</scope>
    <source>
        <strain evidence="4">SC2-6</strain>
    </source>
</reference>